<dbReference type="InterPro" id="IPR029756">
    <property type="entry name" value="MTH1187/YkoF-like"/>
</dbReference>
<feature type="domain" description="Thiamine-binding protein" evidence="2">
    <location>
        <begin position="5"/>
        <end position="97"/>
    </location>
</feature>
<gene>
    <name evidence="3" type="ORF">GJ688_06905</name>
</gene>
<protein>
    <submittedName>
        <fullName evidence="3">MTH1187 family thiamine-binding protein</fullName>
    </submittedName>
</protein>
<sequence>MAVIAEVTVVPLGTGSTSLSRYVAACHRVLQQAEGIRYQLTPMNTIIEGELDKVLEVIRQMHEVPFEEGAQRVSTSIRIDDRRDKTLTMEGKVGAVEAKL</sequence>
<comment type="caution">
    <text evidence="3">The sequence shown here is derived from an EMBL/GenBank/DDBJ whole genome shotgun (WGS) entry which is preliminary data.</text>
</comment>
<dbReference type="SUPFAM" id="SSF89957">
    <property type="entry name" value="MTH1187/YkoF-like"/>
    <property type="match status" value="1"/>
</dbReference>
<dbReference type="NCBIfam" id="TIGR00106">
    <property type="entry name" value="MTH1187 family thiamine-binding protein"/>
    <property type="match status" value="1"/>
</dbReference>
<dbReference type="OrthoDB" id="5886358at2"/>
<dbReference type="AlphaFoldDB" id="A0A6I3SJA2"/>
<dbReference type="InterPro" id="IPR051614">
    <property type="entry name" value="UPF0045_domain"/>
</dbReference>
<evidence type="ECO:0000313" key="4">
    <source>
        <dbReference type="Proteomes" id="UP000430670"/>
    </source>
</evidence>
<proteinExistence type="inferred from homology"/>
<organism evidence="3 4">
    <name type="scientific">Heliobacterium mobile</name>
    <name type="common">Heliobacillus mobilis</name>
    <dbReference type="NCBI Taxonomy" id="28064"/>
    <lineage>
        <taxon>Bacteria</taxon>
        <taxon>Bacillati</taxon>
        <taxon>Bacillota</taxon>
        <taxon>Clostridia</taxon>
        <taxon>Eubacteriales</taxon>
        <taxon>Heliobacteriaceae</taxon>
        <taxon>Heliobacterium</taxon>
    </lineage>
</organism>
<evidence type="ECO:0000313" key="3">
    <source>
        <dbReference type="EMBL" id="MTV48707.1"/>
    </source>
</evidence>
<evidence type="ECO:0000256" key="1">
    <source>
        <dbReference type="ARBA" id="ARBA00010272"/>
    </source>
</evidence>
<dbReference type="Gene3D" id="3.30.70.930">
    <property type="match status" value="1"/>
</dbReference>
<dbReference type="GO" id="GO:0005829">
    <property type="term" value="C:cytosol"/>
    <property type="evidence" value="ECO:0007669"/>
    <property type="project" value="TreeGrafter"/>
</dbReference>
<dbReference type="RefSeq" id="WP_155475799.1">
    <property type="nucleotide sequence ID" value="NZ_WNKU01000005.1"/>
</dbReference>
<dbReference type="PANTHER" id="PTHR33777:SF1">
    <property type="entry name" value="UPF0045 PROTEIN ECM15"/>
    <property type="match status" value="1"/>
</dbReference>
<keyword evidence="4" id="KW-1185">Reference proteome</keyword>
<comment type="similarity">
    <text evidence="1">Belongs to the UPF0045 family.</text>
</comment>
<dbReference type="Pfam" id="PF01910">
    <property type="entry name" value="Thiamine_BP"/>
    <property type="match status" value="1"/>
</dbReference>
<accession>A0A6I3SJA2</accession>
<dbReference type="EMBL" id="WNKU01000005">
    <property type="protein sequence ID" value="MTV48707.1"/>
    <property type="molecule type" value="Genomic_DNA"/>
</dbReference>
<dbReference type="Proteomes" id="UP000430670">
    <property type="component" value="Unassembled WGS sequence"/>
</dbReference>
<reference evidence="3 4" key="1">
    <citation type="submission" date="2019-11" db="EMBL/GenBank/DDBJ databases">
        <title>Whole-genome sequence of a the green, strictly anaerobic photosynthetic bacterium Heliobacillus mobilis DSM 6151.</title>
        <authorList>
            <person name="Kyndt J.A."/>
            <person name="Meyer T.E."/>
        </authorList>
    </citation>
    <scope>NUCLEOTIDE SEQUENCE [LARGE SCALE GENOMIC DNA]</scope>
    <source>
        <strain evidence="3 4">DSM 6151</strain>
    </source>
</reference>
<name>A0A6I3SJA2_HELMO</name>
<evidence type="ECO:0000259" key="2">
    <source>
        <dbReference type="Pfam" id="PF01910"/>
    </source>
</evidence>
<dbReference type="PANTHER" id="PTHR33777">
    <property type="entry name" value="UPF0045 PROTEIN ECM15"/>
    <property type="match status" value="1"/>
</dbReference>
<dbReference type="InterPro" id="IPR002767">
    <property type="entry name" value="Thiamine_BP"/>
</dbReference>